<evidence type="ECO:0000313" key="1">
    <source>
        <dbReference type="EMBL" id="CAB5536366.1"/>
    </source>
</evidence>
<reference evidence="1" key="1">
    <citation type="submission" date="2020-05" db="EMBL/GenBank/DDBJ databases">
        <authorList>
            <person name="Delgado-Blas J."/>
        </authorList>
    </citation>
    <scope>NUCLEOTIDE SEQUENCE</scope>
    <source>
        <strain evidence="1">BB1468</strain>
    </source>
</reference>
<keyword evidence="2" id="KW-1185">Reference proteome</keyword>
<accession>A0ABM8MEA4</accession>
<evidence type="ECO:0000313" key="2">
    <source>
        <dbReference type="Proteomes" id="UP000835792"/>
    </source>
</evidence>
<gene>
    <name evidence="1" type="ORF">GHA_00683</name>
</gene>
<protein>
    <submittedName>
        <fullName evidence="1">Uncharacterized protein</fullName>
    </submittedName>
</protein>
<proteinExistence type="predicted"/>
<organism evidence="1 2">
    <name type="scientific">Citrobacter youngae</name>
    <dbReference type="NCBI Taxonomy" id="133448"/>
    <lineage>
        <taxon>Bacteria</taxon>
        <taxon>Pseudomonadati</taxon>
        <taxon>Pseudomonadota</taxon>
        <taxon>Gammaproteobacteria</taxon>
        <taxon>Enterobacterales</taxon>
        <taxon>Enterobacteriaceae</taxon>
        <taxon>Citrobacter</taxon>
        <taxon>Citrobacter freundii complex</taxon>
    </lineage>
</organism>
<sequence>MLCFDFLYYLHIKHRRYLPDHVTHVPSAASIMMNSERVGLVSEIRTSLIIMYGLFSHAFNSDTVYVKEQIL</sequence>
<dbReference type="Proteomes" id="UP000835792">
    <property type="component" value="Unassembled WGS sequence"/>
</dbReference>
<name>A0ABM8MEA4_9ENTR</name>
<dbReference type="EMBL" id="CAHPRB010000002">
    <property type="protein sequence ID" value="CAB5536366.1"/>
    <property type="molecule type" value="Genomic_DNA"/>
</dbReference>
<comment type="caution">
    <text evidence="1">The sequence shown here is derived from an EMBL/GenBank/DDBJ whole genome shotgun (WGS) entry which is preliminary data.</text>
</comment>